<dbReference type="InterPro" id="IPR046348">
    <property type="entry name" value="SIS_dom_sf"/>
</dbReference>
<sequence length="286" mass="32109">MLLVQLKEMKNFTNHEKDVANYILTHMDEIPDISAGELAKASLTSKATVVRLSQKLGLSGYQELKLKLIAEVNQNERIGQILANEPITPQSSYSDIIHTIPGLYDKAVTNTRLTLNKTDMLRINHFLQEAECIDIYGTGISYTLAQAAAFKFATLGVESSAYESINGHYLAARKHKKTVAFVISFTGANRTVETMAKYLRTATHNHVVGILGPHNQRTRPWCHEVVEIPNRDSILSLDVITSFAASNYVFDIFFSLLLSRCQEQHVQSSLEMVRHRNLLLNESFDA</sequence>
<dbReference type="Pfam" id="PF01418">
    <property type="entry name" value="HTH_6"/>
    <property type="match status" value="1"/>
</dbReference>
<dbReference type="InterPro" id="IPR047640">
    <property type="entry name" value="RpiR-like"/>
</dbReference>
<evidence type="ECO:0000313" key="4">
    <source>
        <dbReference type="EMBL" id="OUP55719.1"/>
    </source>
</evidence>
<dbReference type="EMBL" id="NFKL01000024">
    <property type="protein sequence ID" value="OUP55719.1"/>
    <property type="molecule type" value="Genomic_DNA"/>
</dbReference>
<accession>A0A1Y4L7S2</accession>
<dbReference type="GO" id="GO:0003677">
    <property type="term" value="F:DNA binding"/>
    <property type="evidence" value="ECO:0007669"/>
    <property type="project" value="InterPro"/>
</dbReference>
<dbReference type="PROSITE" id="PS51464">
    <property type="entry name" value="SIS"/>
    <property type="match status" value="1"/>
</dbReference>
<dbReference type="Proteomes" id="UP000195897">
    <property type="component" value="Unassembled WGS sequence"/>
</dbReference>
<comment type="caution">
    <text evidence="3">The sequence shown here is derived from an EMBL/GenBank/DDBJ whole genome shotgun (WGS) entry which is preliminary data.</text>
</comment>
<dbReference type="Pfam" id="PF01380">
    <property type="entry name" value="SIS"/>
    <property type="match status" value="1"/>
</dbReference>
<dbReference type="STRING" id="501571.GCA_900143195_00323"/>
<protein>
    <submittedName>
        <fullName evidence="3">MurR/RpiR family transcriptional regulator</fullName>
    </submittedName>
</protein>
<dbReference type="GO" id="GO:0003700">
    <property type="term" value="F:DNA-binding transcription factor activity"/>
    <property type="evidence" value="ECO:0007669"/>
    <property type="project" value="InterPro"/>
</dbReference>
<dbReference type="PANTHER" id="PTHR30514:SF10">
    <property type="entry name" value="MURR_RPIR FAMILY TRANSCRIPTIONAL REGULATOR"/>
    <property type="match status" value="1"/>
</dbReference>
<dbReference type="InterPro" id="IPR036388">
    <property type="entry name" value="WH-like_DNA-bd_sf"/>
</dbReference>
<reference evidence="5 6" key="1">
    <citation type="submission" date="2017-04" db="EMBL/GenBank/DDBJ databases">
        <title>Function of individual gut microbiota members based on whole genome sequencing of pure cultures obtained from chicken caecum.</title>
        <authorList>
            <person name="Medvecky M."/>
            <person name="Cejkova D."/>
            <person name="Polansky O."/>
            <person name="Karasova D."/>
            <person name="Kubasova T."/>
            <person name="Cizek A."/>
            <person name="Rychlik I."/>
        </authorList>
    </citation>
    <scope>NUCLEOTIDE SEQUENCE [LARGE SCALE GENOMIC DNA]</scope>
    <source>
        <strain evidence="5">An179</strain>
        <strain evidence="6">An180</strain>
    </source>
</reference>
<dbReference type="SUPFAM" id="SSF53697">
    <property type="entry name" value="SIS domain"/>
    <property type="match status" value="1"/>
</dbReference>
<dbReference type="InterPro" id="IPR009057">
    <property type="entry name" value="Homeodomain-like_sf"/>
</dbReference>
<name>A0A1Y4L7S2_9FIRM</name>
<dbReference type="PANTHER" id="PTHR30514">
    <property type="entry name" value="GLUCOKINASE"/>
    <property type="match status" value="1"/>
</dbReference>
<dbReference type="InterPro" id="IPR001347">
    <property type="entry name" value="SIS_dom"/>
</dbReference>
<proteinExistence type="predicted"/>
<dbReference type="Proteomes" id="UP000195326">
    <property type="component" value="Unassembled WGS sequence"/>
</dbReference>
<dbReference type="Gene3D" id="3.40.50.10490">
    <property type="entry name" value="Glucose-6-phosphate isomerase like protein, domain 1"/>
    <property type="match status" value="1"/>
</dbReference>
<dbReference type="PROSITE" id="PS51071">
    <property type="entry name" value="HTH_RPIR"/>
    <property type="match status" value="1"/>
</dbReference>
<evidence type="ECO:0000313" key="3">
    <source>
        <dbReference type="EMBL" id="OUP51499.1"/>
    </source>
</evidence>
<dbReference type="GO" id="GO:0097367">
    <property type="term" value="F:carbohydrate derivative binding"/>
    <property type="evidence" value="ECO:0007669"/>
    <property type="project" value="InterPro"/>
</dbReference>
<evidence type="ECO:0000313" key="5">
    <source>
        <dbReference type="Proteomes" id="UP000195326"/>
    </source>
</evidence>
<dbReference type="RefSeq" id="WP_016148445.1">
    <property type="nucleotide sequence ID" value="NZ_FRDE01000001.1"/>
</dbReference>
<gene>
    <name evidence="4" type="ORF">B5F15_14295</name>
    <name evidence="3" type="ORF">B5F17_12810</name>
</gene>
<dbReference type="Gene3D" id="1.10.10.10">
    <property type="entry name" value="Winged helix-like DNA-binding domain superfamily/Winged helix DNA-binding domain"/>
    <property type="match status" value="1"/>
</dbReference>
<dbReference type="GO" id="GO:1901135">
    <property type="term" value="P:carbohydrate derivative metabolic process"/>
    <property type="evidence" value="ECO:0007669"/>
    <property type="project" value="InterPro"/>
</dbReference>
<feature type="domain" description="SIS" evidence="2">
    <location>
        <begin position="123"/>
        <end position="255"/>
    </location>
</feature>
<reference evidence="3" key="2">
    <citation type="journal article" date="2018" name="BMC Genomics">
        <title>Whole genome sequencing and function prediction of 133 gut anaerobes isolated from chicken caecum in pure cultures.</title>
        <authorList>
            <person name="Medvecky M."/>
            <person name="Cejkova D."/>
            <person name="Polansky O."/>
            <person name="Karasova D."/>
            <person name="Kubasova T."/>
            <person name="Cizek A."/>
            <person name="Rychlik I."/>
        </authorList>
    </citation>
    <scope>NUCLEOTIDE SEQUENCE</scope>
    <source>
        <strain evidence="4">An179</strain>
        <strain evidence="3">An180</strain>
    </source>
</reference>
<dbReference type="EMBL" id="NFKK01000021">
    <property type="protein sequence ID" value="OUP51499.1"/>
    <property type="molecule type" value="Genomic_DNA"/>
</dbReference>
<dbReference type="AlphaFoldDB" id="A0A1Y4L7S2"/>
<evidence type="ECO:0000259" key="2">
    <source>
        <dbReference type="PROSITE" id="PS51464"/>
    </source>
</evidence>
<evidence type="ECO:0000259" key="1">
    <source>
        <dbReference type="PROSITE" id="PS51071"/>
    </source>
</evidence>
<organism evidence="3 6">
    <name type="scientific">Butyricicoccus pullicaecorum</name>
    <dbReference type="NCBI Taxonomy" id="501571"/>
    <lineage>
        <taxon>Bacteria</taxon>
        <taxon>Bacillati</taxon>
        <taxon>Bacillota</taxon>
        <taxon>Clostridia</taxon>
        <taxon>Eubacteriales</taxon>
        <taxon>Butyricicoccaceae</taxon>
        <taxon>Butyricicoccus</taxon>
    </lineage>
</organism>
<dbReference type="SUPFAM" id="SSF46689">
    <property type="entry name" value="Homeodomain-like"/>
    <property type="match status" value="1"/>
</dbReference>
<evidence type="ECO:0000313" key="6">
    <source>
        <dbReference type="Proteomes" id="UP000195897"/>
    </source>
</evidence>
<feature type="domain" description="HTH rpiR-type" evidence="1">
    <location>
        <begin position="1"/>
        <end position="75"/>
    </location>
</feature>
<dbReference type="InterPro" id="IPR000281">
    <property type="entry name" value="HTH_RpiR"/>
</dbReference>